<feature type="domain" description="AMP-dependent synthetase/ligase" evidence="3">
    <location>
        <begin position="12"/>
        <end position="408"/>
    </location>
</feature>
<evidence type="ECO:0000256" key="1">
    <source>
        <dbReference type="ARBA" id="ARBA00022741"/>
    </source>
</evidence>
<evidence type="ECO:0000313" key="5">
    <source>
        <dbReference type="Proteomes" id="UP001634747"/>
    </source>
</evidence>
<proteinExistence type="predicted"/>
<dbReference type="Pfam" id="PF00501">
    <property type="entry name" value="AMP-binding"/>
    <property type="match status" value="1"/>
</dbReference>
<dbReference type="Proteomes" id="UP001634747">
    <property type="component" value="Unassembled WGS sequence"/>
</dbReference>
<comment type="caution">
    <text evidence="4">The sequence shown here is derived from an EMBL/GenBank/DDBJ whole genome shotgun (WGS) entry which is preliminary data.</text>
</comment>
<dbReference type="InterPro" id="IPR000873">
    <property type="entry name" value="AMP-dep_synth/lig_dom"/>
</dbReference>
<dbReference type="PROSITE" id="PS00455">
    <property type="entry name" value="AMP_BINDING"/>
    <property type="match status" value="1"/>
</dbReference>
<dbReference type="EMBL" id="JBJYXY010000001">
    <property type="protein sequence ID" value="MFN2975936.1"/>
    <property type="molecule type" value="Genomic_DNA"/>
</dbReference>
<dbReference type="RefSeq" id="WP_263412558.1">
    <property type="nucleotide sequence ID" value="NZ_BAABBH010000001.1"/>
</dbReference>
<gene>
    <name evidence="4" type="ORF">ACK2TP_09190</name>
</gene>
<accession>A0ABW9KJH8</accession>
<organism evidence="4 5">
    <name type="scientific">Terriglobus aquaticus</name>
    <dbReference type="NCBI Taxonomy" id="940139"/>
    <lineage>
        <taxon>Bacteria</taxon>
        <taxon>Pseudomonadati</taxon>
        <taxon>Acidobacteriota</taxon>
        <taxon>Terriglobia</taxon>
        <taxon>Terriglobales</taxon>
        <taxon>Acidobacteriaceae</taxon>
        <taxon>Terriglobus</taxon>
    </lineage>
</organism>
<reference evidence="4 5" key="1">
    <citation type="submission" date="2024-12" db="EMBL/GenBank/DDBJ databases">
        <authorList>
            <person name="Lee Y."/>
        </authorList>
    </citation>
    <scope>NUCLEOTIDE SEQUENCE [LARGE SCALE GENOMIC DNA]</scope>
    <source>
        <strain evidence="4 5">03SUJ4</strain>
    </source>
</reference>
<dbReference type="InterPro" id="IPR042099">
    <property type="entry name" value="ANL_N_sf"/>
</dbReference>
<dbReference type="SUPFAM" id="SSF56801">
    <property type="entry name" value="Acetyl-CoA synthetase-like"/>
    <property type="match status" value="1"/>
</dbReference>
<keyword evidence="1" id="KW-0547">Nucleotide-binding</keyword>
<keyword evidence="2" id="KW-0067">ATP-binding</keyword>
<dbReference type="Gene3D" id="3.40.50.12780">
    <property type="entry name" value="N-terminal domain of ligase-like"/>
    <property type="match status" value="1"/>
</dbReference>
<evidence type="ECO:0000259" key="3">
    <source>
        <dbReference type="Pfam" id="PF00501"/>
    </source>
</evidence>
<dbReference type="InterPro" id="IPR020845">
    <property type="entry name" value="AMP-binding_CS"/>
</dbReference>
<dbReference type="Pfam" id="PF23562">
    <property type="entry name" value="AMP-binding_C_3"/>
    <property type="match status" value="1"/>
</dbReference>
<name>A0ABW9KJH8_9BACT</name>
<dbReference type="PANTHER" id="PTHR43272:SF33">
    <property type="entry name" value="AMP-BINDING DOMAIN-CONTAINING PROTEIN-RELATED"/>
    <property type="match status" value="1"/>
</dbReference>
<dbReference type="PANTHER" id="PTHR43272">
    <property type="entry name" value="LONG-CHAIN-FATTY-ACID--COA LIGASE"/>
    <property type="match status" value="1"/>
</dbReference>
<evidence type="ECO:0000313" key="4">
    <source>
        <dbReference type="EMBL" id="MFN2975936.1"/>
    </source>
</evidence>
<evidence type="ECO:0000256" key="2">
    <source>
        <dbReference type="ARBA" id="ARBA00022840"/>
    </source>
</evidence>
<sequence length="588" mass="64369">MQLATLNDVFSRVAARGSKRVILSQEHSGEWKPISGDALYWRVRRLAAWLQAQGLQKGDRVALLAENRWEWAVVDFACLALGLVDAPMFPTLSAEQTAAQIRDSGAKLAFVSTAEVAKKVQGSVQTIVSMDASEGTIALAPLVAGDEPATRDADFDAIRATIQPDDLATLIYTSGTTGDAKGVMLSHGNIASNLSMTTEIYHFNQDDVAVSFLPLSHVTARHIDYLFYADNVTIAYVSRAERVLPAMADVKPTIFVAVPRVYERVRQSAEGKAHKSGGLKVKIFDWAIRTGAAHRNTVAQRETPGSLQWKLADKLVYSKLRDAFGGRVHTFVAGGAPLGIDLARWFADAGIPIFEGYGLTETSPVIGVNRPGANKLGTVGQTMPNLECRIADDGELLVRGPSVFKGYWNKPEATAAVFTEDGFFCTGDVGNIDKDGYLSITDRKRELLKTTGGKFVAPQPIENRLKVSSSIGFVALQGDRRKYISAVIAPNFAVLEETAQKQGIDTKDRAALVRDPRVIALYQQEVDRVNHDLSPWEKIKRFRLVPDEWTPESGYLTPSLKLKRRVVVERYKDVIEEMYSGAGAEAEG</sequence>
<keyword evidence="5" id="KW-1185">Reference proteome</keyword>
<protein>
    <submittedName>
        <fullName evidence="4">AMP-dependent synthetase/ligase</fullName>
    </submittedName>
</protein>
<dbReference type="CDD" id="cd05907">
    <property type="entry name" value="VL_LC_FACS_like"/>
    <property type="match status" value="1"/>
</dbReference>